<dbReference type="PROSITE" id="PS51462">
    <property type="entry name" value="NUDIX"/>
    <property type="match status" value="1"/>
</dbReference>
<evidence type="ECO:0000256" key="6">
    <source>
        <dbReference type="ARBA" id="ARBA00022801"/>
    </source>
</evidence>
<evidence type="ECO:0000256" key="13">
    <source>
        <dbReference type="PIRSR" id="PIRSR604385-2"/>
    </source>
</evidence>
<dbReference type="InterPro" id="IPR020084">
    <property type="entry name" value="NUDIX_hydrolase_CS"/>
</dbReference>
<dbReference type="Gene3D" id="3.90.79.10">
    <property type="entry name" value="Nucleoside Triphosphate Pyrophosphohydrolase"/>
    <property type="match status" value="1"/>
</dbReference>
<dbReference type="SUPFAM" id="SSF55811">
    <property type="entry name" value="Nudix"/>
    <property type="match status" value="1"/>
</dbReference>
<evidence type="ECO:0000256" key="7">
    <source>
        <dbReference type="ARBA" id="ARBA00022842"/>
    </source>
</evidence>
<feature type="short sequence motif" description="Nudix box" evidence="14">
    <location>
        <begin position="253"/>
        <end position="275"/>
    </location>
</feature>
<feature type="binding site" evidence="13">
    <location>
        <position position="272"/>
    </location>
    <ligand>
        <name>Mg(2+)</name>
        <dbReference type="ChEBI" id="CHEBI:18420"/>
        <label>1</label>
    </ligand>
</feature>
<dbReference type="InterPro" id="IPR015797">
    <property type="entry name" value="NUDIX_hydrolase-like_dom_sf"/>
</dbReference>
<feature type="binding site" evidence="13">
    <location>
        <position position="252"/>
    </location>
    <ligand>
        <name>Mg(2+)</name>
        <dbReference type="ChEBI" id="CHEBI:18420"/>
        <label>1</label>
    </ligand>
</feature>
<evidence type="ECO:0000256" key="12">
    <source>
        <dbReference type="ARBA" id="ARBA00049546"/>
    </source>
</evidence>
<evidence type="ECO:0000256" key="4">
    <source>
        <dbReference type="ARBA" id="ARBA00013297"/>
    </source>
</evidence>
<dbReference type="GO" id="GO:0046872">
    <property type="term" value="F:metal ion binding"/>
    <property type="evidence" value="ECO:0007669"/>
    <property type="project" value="UniProtKB-KW"/>
</dbReference>
<dbReference type="PROSITE" id="PS00893">
    <property type="entry name" value="NUDIX_BOX"/>
    <property type="match status" value="1"/>
</dbReference>
<evidence type="ECO:0000256" key="14">
    <source>
        <dbReference type="PIRSR" id="PIRSR604385-3"/>
    </source>
</evidence>
<evidence type="ECO:0000256" key="11">
    <source>
        <dbReference type="ARBA" id="ARBA00033056"/>
    </source>
</evidence>
<dbReference type="PRINTS" id="PR00502">
    <property type="entry name" value="NUDIXFAMILY"/>
</dbReference>
<evidence type="ECO:0000256" key="9">
    <source>
        <dbReference type="ARBA" id="ARBA00030162"/>
    </source>
</evidence>
<dbReference type="PANTHER" id="PTHR11839:SF5">
    <property type="entry name" value="ADP-RIBOSE PYROPHOSPHATASE"/>
    <property type="match status" value="1"/>
</dbReference>
<dbReference type="InterPro" id="IPR000086">
    <property type="entry name" value="NUDIX_hydrolase_dom"/>
</dbReference>
<dbReference type="InterPro" id="IPR004385">
    <property type="entry name" value="NDP_pyrophosphatase"/>
</dbReference>
<name>A0A0P1GJF0_9RHOB</name>
<gene>
    <name evidence="17" type="primary">nudF</name>
    <name evidence="17" type="ORF">TRM7557_03728</name>
</gene>
<feature type="domain" description="Nudix hydrolase" evidence="16">
    <location>
        <begin position="210"/>
        <end position="349"/>
    </location>
</feature>
<comment type="similarity">
    <text evidence="2">Belongs to the Nudix hydrolase family. NudF subfamily.</text>
</comment>
<evidence type="ECO:0000256" key="3">
    <source>
        <dbReference type="ARBA" id="ARBA00012453"/>
    </source>
</evidence>
<evidence type="ECO:0000256" key="8">
    <source>
        <dbReference type="ARBA" id="ARBA00025164"/>
    </source>
</evidence>
<evidence type="ECO:0000256" key="5">
    <source>
        <dbReference type="ARBA" id="ARBA00022723"/>
    </source>
</evidence>
<dbReference type="NCBIfam" id="TIGR00052">
    <property type="entry name" value="nudix-type nucleoside diphosphatase, YffH/AdpP family"/>
    <property type="match status" value="1"/>
</dbReference>
<keyword evidence="5 13" id="KW-0479">Metal-binding</keyword>
<dbReference type="OrthoDB" id="5292471at2"/>
<dbReference type="GO" id="GO:0019693">
    <property type="term" value="P:ribose phosphate metabolic process"/>
    <property type="evidence" value="ECO:0007669"/>
    <property type="project" value="TreeGrafter"/>
</dbReference>
<evidence type="ECO:0000256" key="2">
    <source>
        <dbReference type="ARBA" id="ARBA00007482"/>
    </source>
</evidence>
<evidence type="ECO:0000313" key="18">
    <source>
        <dbReference type="Proteomes" id="UP000052022"/>
    </source>
</evidence>
<evidence type="ECO:0000313" key="17">
    <source>
        <dbReference type="EMBL" id="CUH82056.1"/>
    </source>
</evidence>
<organism evidence="17 18">
    <name type="scientific">Tritonibacter multivorans</name>
    <dbReference type="NCBI Taxonomy" id="928856"/>
    <lineage>
        <taxon>Bacteria</taxon>
        <taxon>Pseudomonadati</taxon>
        <taxon>Pseudomonadota</taxon>
        <taxon>Alphaproteobacteria</taxon>
        <taxon>Rhodobacterales</taxon>
        <taxon>Paracoccaceae</taxon>
        <taxon>Tritonibacter</taxon>
    </lineage>
</organism>
<dbReference type="GO" id="GO:0019144">
    <property type="term" value="F:ADP-sugar diphosphatase activity"/>
    <property type="evidence" value="ECO:0007669"/>
    <property type="project" value="TreeGrafter"/>
</dbReference>
<dbReference type="GO" id="GO:0006753">
    <property type="term" value="P:nucleoside phosphate metabolic process"/>
    <property type="evidence" value="ECO:0007669"/>
    <property type="project" value="TreeGrafter"/>
</dbReference>
<dbReference type="Pfam" id="PF00293">
    <property type="entry name" value="NUDIX"/>
    <property type="match status" value="1"/>
</dbReference>
<evidence type="ECO:0000256" key="15">
    <source>
        <dbReference type="RuleBase" id="RU003476"/>
    </source>
</evidence>
<dbReference type="EC" id="3.6.1.13" evidence="3"/>
<comment type="catalytic activity">
    <reaction evidence="12">
        <text>ADP-D-ribose + H2O = D-ribose 5-phosphate + AMP + 2 H(+)</text>
        <dbReference type="Rhea" id="RHEA:10412"/>
        <dbReference type="ChEBI" id="CHEBI:15377"/>
        <dbReference type="ChEBI" id="CHEBI:15378"/>
        <dbReference type="ChEBI" id="CHEBI:57967"/>
        <dbReference type="ChEBI" id="CHEBI:78346"/>
        <dbReference type="ChEBI" id="CHEBI:456215"/>
        <dbReference type="EC" id="3.6.1.13"/>
    </reaction>
</comment>
<dbReference type="Gene3D" id="3.10.490.10">
    <property type="entry name" value="Gamma-glutamyl cyclotransferase-like"/>
    <property type="match status" value="1"/>
</dbReference>
<dbReference type="EMBL" id="CYSD01000043">
    <property type="protein sequence ID" value="CUH82056.1"/>
    <property type="molecule type" value="Genomic_DNA"/>
</dbReference>
<sequence length="365" mass="39860">MALLFLGGALRHDAVLSSVLGRTDPLNTRPALAQGLRERVQNPAAHPVLVEAPADQAEGLLIEVSDEEAARLAHYAGCFGAARANVVAGPRNGPLTDVPSFVAQATEEYSEFDPQWIPVWARMADEIMAYYGRKSPDQITKSLHSMRIRATSWVGLQSQAESPNCTLSRDVVVHAHKREYMNFFAMEEMDLQFRRFDGSMSPVLNRGASMVGQAAVVLPYDPLRDAVLLIEQFRSAPFFMGAKNPWMWEPPAGLIDPGETPEQAARREAKEEAGLTVGHVDYVGGLYSSSGALGEIVHCFVGLADVSEIEGGGGVPGEGEDIRSKVMSFHEFMEAVDGNTFVDMPLVTTALWLARHRDRLRALGQ</sequence>
<protein>
    <recommendedName>
        <fullName evidence="4">ADP-ribose pyrophosphatase</fullName>
        <ecNumber evidence="3">3.6.1.13</ecNumber>
    </recommendedName>
    <alternativeName>
        <fullName evidence="9">ADP-ribose diphosphatase</fullName>
    </alternativeName>
    <alternativeName>
        <fullName evidence="11">ADP-ribose phosphohydrolase</fullName>
    </alternativeName>
    <alternativeName>
        <fullName evidence="10">Adenosine diphosphoribose pyrophosphatase</fullName>
    </alternativeName>
</protein>
<dbReference type="InterPro" id="IPR020476">
    <property type="entry name" value="Nudix_hydrolase"/>
</dbReference>
<accession>A0A0P1GJF0</accession>
<dbReference type="RefSeq" id="WP_058291708.1">
    <property type="nucleotide sequence ID" value="NZ_CYSD01000043.1"/>
</dbReference>
<feature type="binding site" evidence="13">
    <location>
        <position position="268"/>
    </location>
    <ligand>
        <name>Mg(2+)</name>
        <dbReference type="ChEBI" id="CHEBI:18420"/>
        <label>1</label>
    </ligand>
</feature>
<reference evidence="17 18" key="1">
    <citation type="submission" date="2015-09" db="EMBL/GenBank/DDBJ databases">
        <authorList>
            <consortium name="Swine Surveillance"/>
        </authorList>
    </citation>
    <scope>NUCLEOTIDE SEQUENCE [LARGE SCALE GENOMIC DNA]</scope>
    <source>
        <strain evidence="17 18">CECT 7557</strain>
    </source>
</reference>
<comment type="function">
    <text evidence="8">Acts on ADP-mannose and ADP-glucose as well as ADP-ribose. Prevents glycogen biosynthesis. The reaction catalyzed by this enzyme is a limiting step of the gluconeogenic process.</text>
</comment>
<dbReference type="PANTHER" id="PTHR11839">
    <property type="entry name" value="UDP/ADP-SUGAR PYROPHOSPHATASE"/>
    <property type="match status" value="1"/>
</dbReference>
<dbReference type="GO" id="GO:0005829">
    <property type="term" value="C:cytosol"/>
    <property type="evidence" value="ECO:0007669"/>
    <property type="project" value="TreeGrafter"/>
</dbReference>
<keyword evidence="18" id="KW-1185">Reference proteome</keyword>
<dbReference type="AlphaFoldDB" id="A0A0P1GJF0"/>
<dbReference type="GO" id="GO:0047631">
    <property type="term" value="F:ADP-ribose diphosphatase activity"/>
    <property type="evidence" value="ECO:0007669"/>
    <property type="project" value="UniProtKB-EC"/>
</dbReference>
<evidence type="ECO:0000256" key="10">
    <source>
        <dbReference type="ARBA" id="ARBA00030308"/>
    </source>
</evidence>
<dbReference type="STRING" id="928856.SAMN04488049_10572"/>
<evidence type="ECO:0000259" key="16">
    <source>
        <dbReference type="PROSITE" id="PS51462"/>
    </source>
</evidence>
<comment type="cofactor">
    <cofactor evidence="1 13">
        <name>Mg(2+)</name>
        <dbReference type="ChEBI" id="CHEBI:18420"/>
    </cofactor>
</comment>
<keyword evidence="6 15" id="KW-0378">Hydrolase</keyword>
<dbReference type="Proteomes" id="UP000052022">
    <property type="component" value="Unassembled WGS sequence"/>
</dbReference>
<proteinExistence type="inferred from homology"/>
<feature type="binding site" evidence="13">
    <location>
        <position position="320"/>
    </location>
    <ligand>
        <name>Mg(2+)</name>
        <dbReference type="ChEBI" id="CHEBI:18420"/>
        <label>1</label>
    </ligand>
</feature>
<evidence type="ECO:0000256" key="1">
    <source>
        <dbReference type="ARBA" id="ARBA00001946"/>
    </source>
</evidence>
<keyword evidence="7 13" id="KW-0460">Magnesium</keyword>